<dbReference type="PANTHER" id="PTHR43289:SF33">
    <property type="entry name" value="SERINE_THREONINE KINASE 31"/>
    <property type="match status" value="1"/>
</dbReference>
<dbReference type="GO" id="GO:0005524">
    <property type="term" value="F:ATP binding"/>
    <property type="evidence" value="ECO:0007669"/>
    <property type="project" value="UniProtKB-KW"/>
</dbReference>
<dbReference type="InterPro" id="IPR011009">
    <property type="entry name" value="Kinase-like_dom_sf"/>
</dbReference>
<organism evidence="6">
    <name type="scientific">Curvibacter symbiont subsp. Hydra magnipapillata</name>
    <dbReference type="NCBI Taxonomy" id="667019"/>
    <lineage>
        <taxon>Bacteria</taxon>
        <taxon>Pseudomonadati</taxon>
        <taxon>Pseudomonadota</taxon>
        <taxon>Betaproteobacteria</taxon>
        <taxon>Burkholderiales</taxon>
        <taxon>Comamonadaceae</taxon>
        <taxon>Curvibacter</taxon>
    </lineage>
</organism>
<dbReference type="PROSITE" id="PS50011">
    <property type="entry name" value="PROTEIN_KINASE_DOM"/>
    <property type="match status" value="1"/>
</dbReference>
<dbReference type="Pfam" id="PF00069">
    <property type="entry name" value="Pkinase"/>
    <property type="match status" value="1"/>
</dbReference>
<dbReference type="InterPro" id="IPR000719">
    <property type="entry name" value="Prot_kinase_dom"/>
</dbReference>
<dbReference type="GO" id="GO:0004674">
    <property type="term" value="F:protein serine/threonine kinase activity"/>
    <property type="evidence" value="ECO:0007669"/>
    <property type="project" value="TreeGrafter"/>
</dbReference>
<evidence type="ECO:0000256" key="4">
    <source>
        <dbReference type="ARBA" id="ARBA00022840"/>
    </source>
</evidence>
<name>C9Y7Z4_CURXX</name>
<dbReference type="PANTHER" id="PTHR43289">
    <property type="entry name" value="MITOGEN-ACTIVATED PROTEIN KINASE KINASE KINASE 20-RELATED"/>
    <property type="match status" value="1"/>
</dbReference>
<dbReference type="EMBL" id="FN543104">
    <property type="protein sequence ID" value="CBA27473.1"/>
    <property type="molecule type" value="Genomic_DNA"/>
</dbReference>
<evidence type="ECO:0000313" key="6">
    <source>
        <dbReference type="EMBL" id="CBA27473.1"/>
    </source>
</evidence>
<sequence>MQNLDQFLRTNGLEIIDGFKYVSPLPGGGTNFTALFEDGSKKAVAKFFFMGPHAITEKRFLNELQNHQQMLMYSDVLPKIYTSFVSSDGLLRGYLMEFVDGTSLETLIPSSGFGETNELHGAFFRVVWAYHQALRGHVHGDLHPGNIFFLSNMTDWLARKPESPEVRILDLGASISPFRFGYEETFDADLWSDHHKRFAGSFYSLAPEFLTGGYTDAMQSPGKLDCWGLGLLLHKMTTGQLLKVADSLGHFAASISDGRLQVRLDQAIDQSINDYHLKKLQKLMLRVNPAERIDLVSATAFMAQLHNHDYELLSRKGAALDEYVSHGCDPEWHLPPHERTNSPY</sequence>
<dbReference type="SMART" id="SM00220">
    <property type="entry name" value="S_TKc"/>
    <property type="match status" value="1"/>
</dbReference>
<feature type="domain" description="Protein kinase" evidence="5">
    <location>
        <begin position="19"/>
        <end position="311"/>
    </location>
</feature>
<gene>
    <name evidence="6" type="ORF">Csp_A02450</name>
</gene>
<evidence type="ECO:0000256" key="1">
    <source>
        <dbReference type="ARBA" id="ARBA00022679"/>
    </source>
</evidence>
<dbReference type="SUPFAM" id="SSF56112">
    <property type="entry name" value="Protein kinase-like (PK-like)"/>
    <property type="match status" value="1"/>
</dbReference>
<evidence type="ECO:0000256" key="3">
    <source>
        <dbReference type="ARBA" id="ARBA00022777"/>
    </source>
</evidence>
<protein>
    <recommendedName>
        <fullName evidence="5">Protein kinase domain-containing protein</fullName>
    </recommendedName>
</protein>
<accession>C9Y7Z4</accession>
<keyword evidence="2" id="KW-0547">Nucleotide-binding</keyword>
<dbReference type="AlphaFoldDB" id="C9Y7Z4"/>
<evidence type="ECO:0000259" key="5">
    <source>
        <dbReference type="PROSITE" id="PS50011"/>
    </source>
</evidence>
<keyword evidence="1 6" id="KW-0808">Transferase</keyword>
<keyword evidence="3" id="KW-0418">Kinase</keyword>
<reference evidence="6" key="1">
    <citation type="journal article" date="2010" name="Nature">
        <title>The dynamic genome of Hydra.</title>
        <authorList>
            <person name="Chapman J.A."/>
            <person name="Kirkness E.F."/>
            <person name="Simakov O."/>
            <person name="Hampson S.E."/>
            <person name="Mitros T."/>
            <person name="Weinmaier T."/>
            <person name="Rattei T."/>
            <person name="Balasubramanian P.G."/>
            <person name="Borman J."/>
            <person name="Busam D."/>
            <person name="Disbennett K."/>
            <person name="Pfannkoch C."/>
            <person name="Sumin N."/>
            <person name="Sutton G."/>
            <person name="Viswanathan L."/>
            <person name="Walenz B."/>
            <person name="Goodstein D.M."/>
            <person name="Hellsten U."/>
            <person name="Kawashima T."/>
            <person name="Prochnik S.E."/>
            <person name="Putnam N.H."/>
            <person name="Shu S."/>
            <person name="Blumberg B."/>
            <person name="Dana C.E."/>
            <person name="Gee L."/>
            <person name="Kibler D.F."/>
            <person name="Law L."/>
            <person name="Lindgens D."/>
            <person name="Martinez D.E."/>
            <person name="Peng J."/>
            <person name="Wigge P.A."/>
            <person name="Bertulat B."/>
            <person name="Guder C."/>
            <person name="Nakamura Y."/>
            <person name="Ozbek S."/>
            <person name="Watanabe H."/>
            <person name="Khalturin K."/>
            <person name="Hemmrich G."/>
            <person name="Franke A."/>
            <person name="Augustin R."/>
            <person name="Fraune S."/>
            <person name="Hayakawa E."/>
            <person name="Hayakawa S."/>
            <person name="Hirose M."/>
            <person name="Hwang J."/>
            <person name="Ikeo K."/>
            <person name="Nishimiya-Fujisawa C."/>
            <person name="Ogura A."/>
            <person name="Takahashi T."/>
            <person name="Steinmetz P.R."/>
            <person name="Zhang X."/>
            <person name="Aufschnaiter R."/>
            <person name="Eder M.K."/>
            <person name="Gorny A.K."/>
            <person name="Salvenmoser W."/>
            <person name="Heimberg A.M."/>
            <person name="Wheeler B.M."/>
            <person name="Peterson K.J."/>
            <person name="Boettger A."/>
            <person name="Tischler P."/>
            <person name="Wolf A."/>
            <person name="Gojobori T."/>
            <person name="Remington K.A."/>
            <person name="Strausberg R.L."/>
            <person name="Venter J."/>
            <person name="Technau U."/>
            <person name="Hobmayer B."/>
            <person name="Bosch T.C."/>
            <person name="Holstein T.W."/>
            <person name="Fujisawa T."/>
            <person name="Bode H.R."/>
            <person name="David C.N."/>
            <person name="Rokhsar D.S."/>
            <person name="Steele R.E."/>
        </authorList>
    </citation>
    <scope>NUCLEOTIDE SEQUENCE</scope>
</reference>
<keyword evidence="4" id="KW-0067">ATP-binding</keyword>
<dbReference type="Gene3D" id="1.10.510.10">
    <property type="entry name" value="Transferase(Phosphotransferase) domain 1"/>
    <property type="match status" value="1"/>
</dbReference>
<evidence type="ECO:0000256" key="2">
    <source>
        <dbReference type="ARBA" id="ARBA00022741"/>
    </source>
</evidence>
<proteinExistence type="predicted"/>